<keyword evidence="3 11" id="KW-0436">Ligase</keyword>
<dbReference type="InterPro" id="IPR009080">
    <property type="entry name" value="tRNAsynth_Ia_anticodon-bd"/>
</dbReference>
<name>A0RX12_CENSY</name>
<dbReference type="InterPro" id="IPR002300">
    <property type="entry name" value="aa-tRNA-synth_Ia"/>
</dbReference>
<dbReference type="Gene3D" id="1.10.10.720">
    <property type="entry name" value="leucyl-tRNA synthetase"/>
    <property type="match status" value="1"/>
</dbReference>
<evidence type="ECO:0000256" key="5">
    <source>
        <dbReference type="ARBA" id="ARBA00022840"/>
    </source>
</evidence>
<dbReference type="Pfam" id="PF08264">
    <property type="entry name" value="Anticodon_1"/>
    <property type="match status" value="1"/>
</dbReference>
<keyword evidence="12" id="KW-1185">Reference proteome</keyword>
<reference evidence="11 12" key="1">
    <citation type="journal article" date="2006" name="Proc. Natl. Acad. Sci. U.S.A.">
        <title>Genomic analysis of the uncultivated marine crenarchaeote Cenarchaeum symbiosum.</title>
        <authorList>
            <person name="Hallam S.J."/>
            <person name="Konstantinidis K.T."/>
            <person name="Putnam N."/>
            <person name="Schleper C."/>
            <person name="Watanabe Y."/>
            <person name="Sugahara J."/>
            <person name="Preston C."/>
            <person name="de la Torre J."/>
            <person name="Richardson P.M."/>
            <person name="DeLong E.F."/>
        </authorList>
    </citation>
    <scope>NUCLEOTIDE SEQUENCE [LARGE SCALE GENOMIC DNA]</scope>
    <source>
        <strain evidence="12">A</strain>
    </source>
</reference>
<keyword evidence="7" id="KW-0030">Aminoacyl-tRNA synthetase</keyword>
<dbReference type="EnsemblBacteria" id="ABK77879">
    <property type="protein sequence ID" value="ABK77879"/>
    <property type="gene ID" value="CENSYa_1256"/>
</dbReference>
<evidence type="ECO:0000256" key="7">
    <source>
        <dbReference type="ARBA" id="ARBA00023146"/>
    </source>
</evidence>
<evidence type="ECO:0000256" key="4">
    <source>
        <dbReference type="ARBA" id="ARBA00022741"/>
    </source>
</evidence>
<dbReference type="GO" id="GO:0006429">
    <property type="term" value="P:leucyl-tRNA aminoacylation"/>
    <property type="evidence" value="ECO:0007669"/>
    <property type="project" value="InterPro"/>
</dbReference>
<dbReference type="InterPro" id="IPR013155">
    <property type="entry name" value="M/V/L/I-tRNA-synth_anticd-bd"/>
</dbReference>
<dbReference type="PATRIC" id="fig|414004.10.peg.1143"/>
<gene>
    <name evidence="11" type="ordered locus">CENSYa_1256</name>
</gene>
<dbReference type="GO" id="GO:0004823">
    <property type="term" value="F:leucine-tRNA ligase activity"/>
    <property type="evidence" value="ECO:0007669"/>
    <property type="project" value="UniProtKB-EC"/>
</dbReference>
<feature type="domain" description="Methionyl/Valyl/Leucyl/Isoleucyl-tRNA synthetase anticodon-binding" evidence="10">
    <location>
        <begin position="319"/>
        <end position="452"/>
    </location>
</feature>
<dbReference type="KEGG" id="csy:CENSYa_1256"/>
<sequence>MYGKEFYSGVLLDNTDKFAGMKVPEARDAVAAWLGEKGSTDMMLELADAPVRCRCGTECVVKMLSNQWFLNYGDESWKKKAAACLDNMEILPPEIRGEFGQVLAWLHERACARQHGLGTRLPWDKDWIVESLSDSVIYMAYYTIAKHVGSGALGDGGLPPEFFDYVFLGKGDAADVARAAGVAAEAVNSARREFEYFYPVDARHSGRDLVPNHLSFFVLNHVAIFPEKHWPRKIVVNGSVLMDGKKMSKSMGNIVLLRKAIAEHGADPIRLAIIISTELLQDADFNLESMQGIKGRLETMHDECARLSPGGPGPDCAEDRWIKSRLHGLAADAAATIEKMRLREALHSVLFGFEQDIQWYLKRAAAKGRTDTGGMLYEACKARVAMLSPFAPHISDEMWSRMKLDGMASRSGWPEFPGWEDPESEHAEGFIRGMMDDIASIIKVTKISPSRIILYTAGGPKREAYRAILRLVESGGAGMGEVMKGLGADPKTADIRKNPGFVQKVIKDILSAPEETRRMRQEMAGFDEKALILEELAGLAGAEFGAKVEAYGESEEGIYDPKGKSVHARPFKPAIYME</sequence>
<organism evidence="11 12">
    <name type="scientific">Cenarchaeum symbiosum (strain A)</name>
    <dbReference type="NCBI Taxonomy" id="414004"/>
    <lineage>
        <taxon>Archaea</taxon>
        <taxon>Nitrososphaerota</taxon>
        <taxon>Candidatus Cenarchaeales</taxon>
        <taxon>Candidatus Cenarchaeaceae</taxon>
        <taxon>Candidatus Cenarchaeum</taxon>
    </lineage>
</organism>
<keyword evidence="5" id="KW-0067">ATP-binding</keyword>
<comment type="similarity">
    <text evidence="1">Belongs to the class-I aminoacyl-tRNA synthetase family.</text>
</comment>
<dbReference type="Gene3D" id="3.30.2320.20">
    <property type="entry name" value="Class I aminoacyl-tRNA synthetases (RS)"/>
    <property type="match status" value="1"/>
</dbReference>
<keyword evidence="4" id="KW-0547">Nucleotide-binding</keyword>
<evidence type="ECO:0000256" key="8">
    <source>
        <dbReference type="ARBA" id="ARBA00030520"/>
    </source>
</evidence>
<evidence type="ECO:0000259" key="10">
    <source>
        <dbReference type="Pfam" id="PF08264"/>
    </source>
</evidence>
<dbReference type="SUPFAM" id="SSF52374">
    <property type="entry name" value="Nucleotidylyl transferase"/>
    <property type="match status" value="1"/>
</dbReference>
<dbReference type="PANTHER" id="PTHR45794:SF1">
    <property type="entry name" value="LEUCINE--TRNA LIGASE, CYTOPLASMIC"/>
    <property type="match status" value="1"/>
</dbReference>
<dbReference type="InterPro" id="IPR014729">
    <property type="entry name" value="Rossmann-like_a/b/a_fold"/>
</dbReference>
<evidence type="ECO:0000256" key="6">
    <source>
        <dbReference type="ARBA" id="ARBA00022917"/>
    </source>
</evidence>
<proteinExistence type="inferred from homology"/>
<feature type="domain" description="Aminoacyl-tRNA synthetase class Ia" evidence="9">
    <location>
        <begin position="62"/>
        <end position="284"/>
    </location>
</feature>
<dbReference type="HOGENOM" id="CLU_471451_0_0_2"/>
<evidence type="ECO:0000256" key="2">
    <source>
        <dbReference type="ARBA" id="ARBA00013164"/>
    </source>
</evidence>
<dbReference type="EC" id="6.1.1.4" evidence="2"/>
<evidence type="ECO:0000259" key="9">
    <source>
        <dbReference type="Pfam" id="PF00133"/>
    </source>
</evidence>
<dbReference type="Proteomes" id="UP000000758">
    <property type="component" value="Chromosome"/>
</dbReference>
<dbReference type="STRING" id="414004.CENSYa_1256"/>
<evidence type="ECO:0000313" key="11">
    <source>
        <dbReference type="EMBL" id="ABK77879.1"/>
    </source>
</evidence>
<evidence type="ECO:0000256" key="3">
    <source>
        <dbReference type="ARBA" id="ARBA00022598"/>
    </source>
</evidence>
<dbReference type="Pfam" id="PF00133">
    <property type="entry name" value="tRNA-synt_1"/>
    <property type="match status" value="1"/>
</dbReference>
<dbReference type="SUPFAM" id="SSF47323">
    <property type="entry name" value="Anticodon-binding domain of a subclass of class I aminoacyl-tRNA synthetases"/>
    <property type="match status" value="1"/>
</dbReference>
<dbReference type="Gene3D" id="3.40.50.620">
    <property type="entry name" value="HUPs"/>
    <property type="match status" value="1"/>
</dbReference>
<dbReference type="PANTHER" id="PTHR45794">
    <property type="entry name" value="LEUCYL-TRNA SYNTHETASE"/>
    <property type="match status" value="1"/>
</dbReference>
<protein>
    <recommendedName>
        <fullName evidence="2">leucine--tRNA ligase</fullName>
        <ecNumber evidence="2">6.1.1.4</ecNumber>
    </recommendedName>
    <alternativeName>
        <fullName evidence="8">Leucyl-tRNA synthetase</fullName>
    </alternativeName>
</protein>
<dbReference type="EMBL" id="DP000238">
    <property type="protein sequence ID" value="ABK77879.1"/>
    <property type="molecule type" value="Genomic_DNA"/>
</dbReference>
<evidence type="ECO:0000313" key="12">
    <source>
        <dbReference type="Proteomes" id="UP000000758"/>
    </source>
</evidence>
<dbReference type="GO" id="GO:0005524">
    <property type="term" value="F:ATP binding"/>
    <property type="evidence" value="ECO:0007669"/>
    <property type="project" value="UniProtKB-KW"/>
</dbReference>
<dbReference type="CDD" id="cd07959">
    <property type="entry name" value="Anticodon_Ia_Leu_AEc"/>
    <property type="match status" value="1"/>
</dbReference>
<accession>A0RX12</accession>
<dbReference type="InterPro" id="IPR004493">
    <property type="entry name" value="Leu-tRNA-synth_Ia_arc/euk"/>
</dbReference>
<dbReference type="Gene3D" id="1.10.730.10">
    <property type="entry name" value="Isoleucyl-tRNA Synthetase, Domain 1"/>
    <property type="match status" value="1"/>
</dbReference>
<dbReference type="AlphaFoldDB" id="A0RX12"/>
<evidence type="ECO:0000256" key="1">
    <source>
        <dbReference type="ARBA" id="ARBA00005594"/>
    </source>
</evidence>
<keyword evidence="6" id="KW-0648">Protein biosynthesis</keyword>